<feature type="non-terminal residue" evidence="2">
    <location>
        <position position="1"/>
    </location>
</feature>
<dbReference type="Pfam" id="PF24016">
    <property type="entry name" value="DUF7330"/>
    <property type="match status" value="1"/>
</dbReference>
<proteinExistence type="predicted"/>
<name>A0A0D7ABN1_9AGAR</name>
<organism evidence="2 3">
    <name type="scientific">Fistulina hepatica ATCC 64428</name>
    <dbReference type="NCBI Taxonomy" id="1128425"/>
    <lineage>
        <taxon>Eukaryota</taxon>
        <taxon>Fungi</taxon>
        <taxon>Dikarya</taxon>
        <taxon>Basidiomycota</taxon>
        <taxon>Agaricomycotina</taxon>
        <taxon>Agaricomycetes</taxon>
        <taxon>Agaricomycetidae</taxon>
        <taxon>Agaricales</taxon>
        <taxon>Fistulinaceae</taxon>
        <taxon>Fistulina</taxon>
    </lineage>
</organism>
<dbReference type="InterPro" id="IPR055754">
    <property type="entry name" value="DUF7330"/>
</dbReference>
<dbReference type="Proteomes" id="UP000054144">
    <property type="component" value="Unassembled WGS sequence"/>
</dbReference>
<keyword evidence="3" id="KW-1185">Reference proteome</keyword>
<dbReference type="AlphaFoldDB" id="A0A0D7ABN1"/>
<gene>
    <name evidence="2" type="ORF">FISHEDRAFT_20292</name>
</gene>
<evidence type="ECO:0000313" key="3">
    <source>
        <dbReference type="Proteomes" id="UP000054144"/>
    </source>
</evidence>
<feature type="non-terminal residue" evidence="2">
    <location>
        <position position="87"/>
    </location>
</feature>
<sequence>IHARHGSVRLYLPHTFHGFVTTKSTSGTAPFRGTLADQMTMLVDVGNVRTSFVGDYSQYTGVQDGWHGDELEITSEHGSITVSFEQD</sequence>
<dbReference type="EMBL" id="KN881948">
    <property type="protein sequence ID" value="KIY47341.1"/>
    <property type="molecule type" value="Genomic_DNA"/>
</dbReference>
<evidence type="ECO:0000313" key="2">
    <source>
        <dbReference type="EMBL" id="KIY47341.1"/>
    </source>
</evidence>
<evidence type="ECO:0000259" key="1">
    <source>
        <dbReference type="Pfam" id="PF24016"/>
    </source>
</evidence>
<dbReference type="OrthoDB" id="5289249at2759"/>
<reference evidence="2 3" key="1">
    <citation type="journal article" date="2015" name="Fungal Genet. Biol.">
        <title>Evolution of novel wood decay mechanisms in Agaricales revealed by the genome sequences of Fistulina hepatica and Cylindrobasidium torrendii.</title>
        <authorList>
            <person name="Floudas D."/>
            <person name="Held B.W."/>
            <person name="Riley R."/>
            <person name="Nagy L.G."/>
            <person name="Koehler G."/>
            <person name="Ransdell A.S."/>
            <person name="Younus H."/>
            <person name="Chow J."/>
            <person name="Chiniquy J."/>
            <person name="Lipzen A."/>
            <person name="Tritt A."/>
            <person name="Sun H."/>
            <person name="Haridas S."/>
            <person name="LaButti K."/>
            <person name="Ohm R.A."/>
            <person name="Kues U."/>
            <person name="Blanchette R.A."/>
            <person name="Grigoriev I.V."/>
            <person name="Minto R.E."/>
            <person name="Hibbett D.S."/>
        </authorList>
    </citation>
    <scope>NUCLEOTIDE SEQUENCE [LARGE SCALE GENOMIC DNA]</scope>
    <source>
        <strain evidence="2 3">ATCC 64428</strain>
    </source>
</reference>
<accession>A0A0D7ABN1</accession>
<feature type="domain" description="DUF7330" evidence="1">
    <location>
        <begin position="2"/>
        <end position="86"/>
    </location>
</feature>
<protein>
    <recommendedName>
        <fullName evidence="1">DUF7330 domain-containing protein</fullName>
    </recommendedName>
</protein>